<protein>
    <submittedName>
        <fullName evidence="2">Helix-turn-helix domain-containing protein</fullName>
    </submittedName>
</protein>
<dbReference type="InterPro" id="IPR009057">
    <property type="entry name" value="Homeodomain-like_sf"/>
</dbReference>
<organism evidence="2 3">
    <name type="scientific">Geobacillus stearothermophilus</name>
    <name type="common">Bacillus stearothermophilus</name>
    <dbReference type="NCBI Taxonomy" id="1422"/>
    <lineage>
        <taxon>Bacteria</taxon>
        <taxon>Bacillati</taxon>
        <taxon>Bacillota</taxon>
        <taxon>Bacilli</taxon>
        <taxon>Bacillales</taxon>
        <taxon>Anoxybacillaceae</taxon>
        <taxon>Geobacillus</taxon>
    </lineage>
</organism>
<feature type="non-terminal residue" evidence="2">
    <location>
        <position position="109"/>
    </location>
</feature>
<dbReference type="Pfam" id="PF13565">
    <property type="entry name" value="HTH_32"/>
    <property type="match status" value="1"/>
</dbReference>
<dbReference type="EMBL" id="RCTJ01000208">
    <property type="protein sequence ID" value="RLQ12725.1"/>
    <property type="molecule type" value="Genomic_DNA"/>
</dbReference>
<dbReference type="AlphaFoldDB" id="A0A3L7D802"/>
<evidence type="ECO:0000256" key="1">
    <source>
        <dbReference type="SAM" id="MobiDB-lite"/>
    </source>
</evidence>
<name>A0A3L7D802_GEOSE</name>
<sequence length="109" mass="12737">MDESMGHDIALLRYGLIAPFVNGQVEPKTYLKEVSELVHHVPHQGDKRIEAKTIHDWCTRYKKRGFDALKPKPRSDRGQPRHTSPDDEDHIIKFRKKNPTIPEHTFTKQ</sequence>
<dbReference type="RefSeq" id="WP_147437961.1">
    <property type="nucleotide sequence ID" value="NZ_RCTJ01000208.1"/>
</dbReference>
<dbReference type="Proteomes" id="UP000266922">
    <property type="component" value="Unassembled WGS sequence"/>
</dbReference>
<gene>
    <name evidence="2" type="ORF">D9548_16150</name>
</gene>
<feature type="region of interest" description="Disordered" evidence="1">
    <location>
        <begin position="67"/>
        <end position="109"/>
    </location>
</feature>
<accession>A0A3L7D802</accession>
<reference evidence="2 3" key="1">
    <citation type="submission" date="2018-10" db="EMBL/GenBank/DDBJ databases">
        <title>Geobacillus stearothermophilus in processing lines of powdered infant formula.</title>
        <authorList>
            <person name="Rhee M.S."/>
            <person name="Choi I.-G."/>
            <person name="Cho T.J."/>
            <person name="Park B."/>
        </authorList>
    </citation>
    <scope>NUCLEOTIDE SEQUENCE [LARGE SCALE GENOMIC DNA]</scope>
    <source>
        <strain evidence="2 3">FHS-PPGT130</strain>
    </source>
</reference>
<evidence type="ECO:0000313" key="2">
    <source>
        <dbReference type="EMBL" id="RLQ12725.1"/>
    </source>
</evidence>
<proteinExistence type="predicted"/>
<evidence type="ECO:0000313" key="3">
    <source>
        <dbReference type="Proteomes" id="UP000266922"/>
    </source>
</evidence>
<comment type="caution">
    <text evidence="2">The sequence shown here is derived from an EMBL/GenBank/DDBJ whole genome shotgun (WGS) entry which is preliminary data.</text>
</comment>
<dbReference type="SUPFAM" id="SSF46689">
    <property type="entry name" value="Homeodomain-like"/>
    <property type="match status" value="1"/>
</dbReference>
<feature type="compositionally biased region" description="Basic and acidic residues" evidence="1">
    <location>
        <begin position="67"/>
        <end position="85"/>
    </location>
</feature>